<name>A0A3N4AE20_9MICC</name>
<organism evidence="2 3">
    <name type="scientific">Kocuria soli</name>
    <dbReference type="NCBI Taxonomy" id="2485125"/>
    <lineage>
        <taxon>Bacteria</taxon>
        <taxon>Bacillati</taxon>
        <taxon>Actinomycetota</taxon>
        <taxon>Actinomycetes</taxon>
        <taxon>Micrococcales</taxon>
        <taxon>Micrococcaceae</taxon>
        <taxon>Kocuria</taxon>
    </lineage>
</organism>
<dbReference type="GO" id="GO:0004497">
    <property type="term" value="F:monooxygenase activity"/>
    <property type="evidence" value="ECO:0007669"/>
    <property type="project" value="InterPro"/>
</dbReference>
<keyword evidence="3" id="KW-1185">Reference proteome</keyword>
<dbReference type="GO" id="GO:0016705">
    <property type="term" value="F:oxidoreductase activity, acting on paired donors, with incorporation or reduction of molecular oxygen"/>
    <property type="evidence" value="ECO:0007669"/>
    <property type="project" value="InterPro"/>
</dbReference>
<comment type="similarity">
    <text evidence="1">Belongs to the cytochrome P450 family.</text>
</comment>
<dbReference type="Proteomes" id="UP000270616">
    <property type="component" value="Unassembled WGS sequence"/>
</dbReference>
<reference evidence="2 3" key="1">
    <citation type="submission" date="2018-10" db="EMBL/GenBank/DDBJ databases">
        <title>Kocuria sp. M5W7-7, whole genome shotgun sequence.</title>
        <authorList>
            <person name="Tuo L."/>
        </authorList>
    </citation>
    <scope>NUCLEOTIDE SEQUENCE [LARGE SCALE GENOMIC DNA]</scope>
    <source>
        <strain evidence="2 3">M5W7-7</strain>
    </source>
</reference>
<comment type="caution">
    <text evidence="2">The sequence shown here is derived from an EMBL/GenBank/DDBJ whole genome shotgun (WGS) entry which is preliminary data.</text>
</comment>
<dbReference type="GO" id="GO:0005506">
    <property type="term" value="F:iron ion binding"/>
    <property type="evidence" value="ECO:0007669"/>
    <property type="project" value="InterPro"/>
</dbReference>
<dbReference type="InterPro" id="IPR002397">
    <property type="entry name" value="Cyt_P450_B"/>
</dbReference>
<dbReference type="InterPro" id="IPR001128">
    <property type="entry name" value="Cyt_P450"/>
</dbReference>
<dbReference type="SUPFAM" id="SSF48264">
    <property type="entry name" value="Cytochrome P450"/>
    <property type="match status" value="1"/>
</dbReference>
<dbReference type="InterPro" id="IPR036396">
    <property type="entry name" value="Cyt_P450_sf"/>
</dbReference>
<gene>
    <name evidence="2" type="ORF">EDL96_03640</name>
</gene>
<accession>A0A3N4AE20</accession>
<dbReference type="OrthoDB" id="54272at2"/>
<proteinExistence type="inferred from homology"/>
<dbReference type="PANTHER" id="PTHR46696">
    <property type="entry name" value="P450, PUTATIVE (EUROFUNG)-RELATED"/>
    <property type="match status" value="1"/>
</dbReference>
<dbReference type="PRINTS" id="PR00359">
    <property type="entry name" value="BP450"/>
</dbReference>
<dbReference type="EMBL" id="RKMF01000003">
    <property type="protein sequence ID" value="ROZ64355.1"/>
    <property type="molecule type" value="Genomic_DNA"/>
</dbReference>
<evidence type="ECO:0000313" key="3">
    <source>
        <dbReference type="Proteomes" id="UP000270616"/>
    </source>
</evidence>
<evidence type="ECO:0000313" key="2">
    <source>
        <dbReference type="EMBL" id="ROZ64355.1"/>
    </source>
</evidence>
<sequence>MKSPNPGPETTSRTSAPVTLTADGIVEIHSHEAVREAATDPRTFSSAVSRFLQIPNGLDGQEHAKFRSLIDRYFTPEAMADFEPACRAVATDIARNLPLGVPLKAVEQIGMPFAVAAQSAWLGWPADLAEELVDWVRANQEATRSGELARTAAVAEHFDRIIHSIIEPRRGSDGTADVTDQLIHDDAAGELTDQEIVSILRNWTGGDLASIAQCTGVILHHLARRPEVAERIAQGASDAEVDAILEEFLRIDDPFVSNRRVATADTEIGGCPVAGGQKVILNWADANRDPAVFGDPDAFDPDGNAQDNLVYGIGPHVCPGRPLARLELREVTRAILAVGIPEPARDSEREAAPMGGFRVVPVVLKPRG</sequence>
<dbReference type="Pfam" id="PF00067">
    <property type="entry name" value="p450"/>
    <property type="match status" value="1"/>
</dbReference>
<dbReference type="GO" id="GO:0020037">
    <property type="term" value="F:heme binding"/>
    <property type="evidence" value="ECO:0007669"/>
    <property type="project" value="InterPro"/>
</dbReference>
<dbReference type="AlphaFoldDB" id="A0A3N4AE20"/>
<dbReference type="PANTHER" id="PTHR46696:SF6">
    <property type="entry name" value="P450, PUTATIVE (EUROFUNG)-RELATED"/>
    <property type="match status" value="1"/>
</dbReference>
<dbReference type="RefSeq" id="WP_123824456.1">
    <property type="nucleotide sequence ID" value="NZ_RKMF01000003.1"/>
</dbReference>
<dbReference type="Gene3D" id="1.10.630.10">
    <property type="entry name" value="Cytochrome P450"/>
    <property type="match status" value="1"/>
</dbReference>
<protein>
    <submittedName>
        <fullName evidence="2">Cytochrome P450</fullName>
    </submittedName>
</protein>
<evidence type="ECO:0000256" key="1">
    <source>
        <dbReference type="ARBA" id="ARBA00010617"/>
    </source>
</evidence>